<accession>A0AAV4D268</accession>
<comment type="caution">
    <text evidence="1">The sequence shown here is derived from an EMBL/GenBank/DDBJ whole genome shotgun (WGS) entry which is preliminary data.</text>
</comment>
<protein>
    <submittedName>
        <fullName evidence="1">Uncharacterized protein</fullName>
    </submittedName>
</protein>
<proteinExistence type="predicted"/>
<keyword evidence="2" id="KW-1185">Reference proteome</keyword>
<gene>
    <name evidence="1" type="ORF">PoB_006460600</name>
</gene>
<name>A0AAV4D268_9GAST</name>
<dbReference type="Proteomes" id="UP000735302">
    <property type="component" value="Unassembled WGS sequence"/>
</dbReference>
<evidence type="ECO:0000313" key="2">
    <source>
        <dbReference type="Proteomes" id="UP000735302"/>
    </source>
</evidence>
<dbReference type="EMBL" id="BLXT01007309">
    <property type="protein sequence ID" value="GFO38101.1"/>
    <property type="molecule type" value="Genomic_DNA"/>
</dbReference>
<sequence>MAQHQVFATCKHTVAQHQEVFATYKHTWLSIRCLPHVSTRWLSIRCLPHPFDEINTELQSEAPKIHILHSRLEKLQKSLQSRKDKAYLREELLTEFYSKVKHFYITAVKYIFEKLPYNDELLQHATILDQKQQLHAKLASLEYFLKRFPVLIPHTASVAAIKMEFGQYQS</sequence>
<dbReference type="AlphaFoldDB" id="A0AAV4D268"/>
<organism evidence="1 2">
    <name type="scientific">Plakobranchus ocellatus</name>
    <dbReference type="NCBI Taxonomy" id="259542"/>
    <lineage>
        <taxon>Eukaryota</taxon>
        <taxon>Metazoa</taxon>
        <taxon>Spiralia</taxon>
        <taxon>Lophotrochozoa</taxon>
        <taxon>Mollusca</taxon>
        <taxon>Gastropoda</taxon>
        <taxon>Heterobranchia</taxon>
        <taxon>Euthyneura</taxon>
        <taxon>Panpulmonata</taxon>
        <taxon>Sacoglossa</taxon>
        <taxon>Placobranchoidea</taxon>
        <taxon>Plakobranchidae</taxon>
        <taxon>Plakobranchus</taxon>
    </lineage>
</organism>
<reference evidence="1 2" key="1">
    <citation type="journal article" date="2021" name="Elife">
        <title>Chloroplast acquisition without the gene transfer in kleptoplastic sea slugs, Plakobranchus ocellatus.</title>
        <authorList>
            <person name="Maeda T."/>
            <person name="Takahashi S."/>
            <person name="Yoshida T."/>
            <person name="Shimamura S."/>
            <person name="Takaki Y."/>
            <person name="Nagai Y."/>
            <person name="Toyoda A."/>
            <person name="Suzuki Y."/>
            <person name="Arimoto A."/>
            <person name="Ishii H."/>
            <person name="Satoh N."/>
            <person name="Nishiyama T."/>
            <person name="Hasebe M."/>
            <person name="Maruyama T."/>
            <person name="Minagawa J."/>
            <person name="Obokata J."/>
            <person name="Shigenobu S."/>
        </authorList>
    </citation>
    <scope>NUCLEOTIDE SEQUENCE [LARGE SCALE GENOMIC DNA]</scope>
</reference>
<evidence type="ECO:0000313" key="1">
    <source>
        <dbReference type="EMBL" id="GFO38101.1"/>
    </source>
</evidence>